<dbReference type="AlphaFoldDB" id="A0A9X3L959"/>
<dbReference type="EMBL" id="JAMKBI010000005">
    <property type="protein sequence ID" value="MCZ8533503.1"/>
    <property type="molecule type" value="Genomic_DNA"/>
</dbReference>
<comment type="caution">
    <text evidence="1">The sequence shown here is derived from an EMBL/GenBank/DDBJ whole genome shotgun (WGS) entry which is preliminary data.</text>
</comment>
<sequence length="64" mass="7334">MVILFVPQVNRYLAEVTGEEAQVNYKVKQVKTAGEQVTAILTQVNSFHFFQQDFKSLMANLIEE</sequence>
<gene>
    <name evidence="1" type="ORF">M9R61_09190</name>
</gene>
<proteinExistence type="predicted"/>
<organism evidence="1 2">
    <name type="scientific">Psychrobacillus psychrodurans</name>
    <dbReference type="NCBI Taxonomy" id="126157"/>
    <lineage>
        <taxon>Bacteria</taxon>
        <taxon>Bacillati</taxon>
        <taxon>Bacillota</taxon>
        <taxon>Bacilli</taxon>
        <taxon>Bacillales</taxon>
        <taxon>Bacillaceae</taxon>
        <taxon>Psychrobacillus</taxon>
    </lineage>
</organism>
<keyword evidence="2" id="KW-1185">Reference proteome</keyword>
<accession>A0A9X3L959</accession>
<dbReference type="RefSeq" id="WP_269921864.1">
    <property type="nucleotide sequence ID" value="NZ_JAMKBI010000005.1"/>
</dbReference>
<reference evidence="1" key="1">
    <citation type="submission" date="2022-05" db="EMBL/GenBank/DDBJ databases">
        <authorList>
            <person name="Colautti A."/>
            <person name="Iacumin L."/>
        </authorList>
    </citation>
    <scope>NUCLEOTIDE SEQUENCE</scope>
    <source>
        <strain evidence="1">DSM 30747</strain>
    </source>
</reference>
<dbReference type="Proteomes" id="UP001152172">
    <property type="component" value="Unassembled WGS sequence"/>
</dbReference>
<name>A0A9X3L959_9BACI</name>
<evidence type="ECO:0000313" key="2">
    <source>
        <dbReference type="Proteomes" id="UP001152172"/>
    </source>
</evidence>
<protein>
    <submittedName>
        <fullName evidence="1">Uncharacterized protein</fullName>
    </submittedName>
</protein>
<evidence type="ECO:0000313" key="1">
    <source>
        <dbReference type="EMBL" id="MCZ8533503.1"/>
    </source>
</evidence>